<dbReference type="AlphaFoldDB" id="A0A2Y9C7S7"/>
<reference evidence="2 4" key="1">
    <citation type="submission" date="2016-10" db="EMBL/GenBank/DDBJ databases">
        <authorList>
            <person name="Cai Z."/>
        </authorList>
    </citation>
    <scope>NUCLEOTIDE SEQUENCE [LARGE SCALE GENOMIC DNA]</scope>
    <source>
        <strain evidence="2 4">DSM 25227</strain>
    </source>
</reference>
<dbReference type="EMBL" id="UETC01000005">
    <property type="protein sequence ID" value="SSA46633.1"/>
    <property type="molecule type" value="Genomic_DNA"/>
</dbReference>
<sequence>MPPVPLKPEDFPKSAIRFAHPCTFLIPNPALADDIEFEAVWNDGSIAAQAGAALPLDDVLATGEQIAQSGMFLFDVELERFNGETFYHGVFRTEVTNSTTKMSPPMPRPAFTAERDTRIADGQELVDMETVEIGGEVLYVGLWRQGDGPSAVSALRDFGAFGPFAAEQTAAGRTLADLELRRVVPDQQPPPTGVSTADFPDTPDWIEFRSGAGSRDITIRFSPTLPPPNYRLSLHVDQLPVLPLDETGFPVMPDNFCGLRIFDPDRTLWLDEDNHTIDTPQSPNPSFPTVDYSASTELETFALSGVTFTGPMGACAGSNDPWRFDFPLTDTSTGGPPNRTFVADLASEVAFLNHNVPLETPFQPGLKPKDYFKPEIADLIKAIAKAWEEGEDGTGYCESLADFVDALCEAGDQSCPLENPSENC</sequence>
<name>A0A2Y9C7S7_9RHOB</name>
<evidence type="ECO:0000313" key="1">
    <source>
        <dbReference type="EMBL" id="PWJ18108.1"/>
    </source>
</evidence>
<gene>
    <name evidence="1" type="ORF">BCF38_10595</name>
    <name evidence="2" type="ORF">SAMN05421539_10595</name>
</gene>
<evidence type="ECO:0000313" key="2">
    <source>
        <dbReference type="EMBL" id="SSA46633.1"/>
    </source>
</evidence>
<reference evidence="1 3" key="2">
    <citation type="submission" date="2018-03" db="EMBL/GenBank/DDBJ databases">
        <title>Genomic Encyclopedia of Archaeal and Bacterial Type Strains, Phase II (KMG-II): from individual species to whole genera.</title>
        <authorList>
            <person name="Goeker M."/>
        </authorList>
    </citation>
    <scope>NUCLEOTIDE SEQUENCE [LARGE SCALE GENOMIC DNA]</scope>
    <source>
        <strain evidence="1 3">DSM 25227</strain>
    </source>
</reference>
<evidence type="ECO:0000313" key="4">
    <source>
        <dbReference type="Proteomes" id="UP000251571"/>
    </source>
</evidence>
<dbReference type="EMBL" id="QGDJ01000005">
    <property type="protein sequence ID" value="PWJ18108.1"/>
    <property type="molecule type" value="Genomic_DNA"/>
</dbReference>
<dbReference type="Proteomes" id="UP000245839">
    <property type="component" value="Unassembled WGS sequence"/>
</dbReference>
<organism evidence="2 4">
    <name type="scientific">Jannaschia seohaensis</name>
    <dbReference type="NCBI Taxonomy" id="475081"/>
    <lineage>
        <taxon>Bacteria</taxon>
        <taxon>Pseudomonadati</taxon>
        <taxon>Pseudomonadota</taxon>
        <taxon>Alphaproteobacteria</taxon>
        <taxon>Rhodobacterales</taxon>
        <taxon>Roseobacteraceae</taxon>
        <taxon>Jannaschia</taxon>
    </lineage>
</organism>
<proteinExistence type="predicted"/>
<evidence type="ECO:0000313" key="3">
    <source>
        <dbReference type="Proteomes" id="UP000245839"/>
    </source>
</evidence>
<protein>
    <submittedName>
        <fullName evidence="2">Uncharacterized protein</fullName>
    </submittedName>
</protein>
<accession>A0A2Y9C7S7</accession>
<dbReference type="Proteomes" id="UP000251571">
    <property type="component" value="Unassembled WGS sequence"/>
</dbReference>
<keyword evidence="3" id="KW-1185">Reference proteome</keyword>